<feature type="compositionally biased region" description="Basic residues" evidence="1">
    <location>
        <begin position="216"/>
        <end position="226"/>
    </location>
</feature>
<feature type="compositionally biased region" description="Basic and acidic residues" evidence="1">
    <location>
        <begin position="348"/>
        <end position="372"/>
    </location>
</feature>
<evidence type="ECO:0000256" key="1">
    <source>
        <dbReference type="SAM" id="MobiDB-lite"/>
    </source>
</evidence>
<feature type="compositionally biased region" description="Basic and acidic residues" evidence="1">
    <location>
        <begin position="1"/>
        <end position="30"/>
    </location>
</feature>
<organism evidence="2 3">
    <name type="scientific">Drosophila pseudoobscura pseudoobscura</name>
    <name type="common">Fruit fly</name>
    <dbReference type="NCBI Taxonomy" id="46245"/>
    <lineage>
        <taxon>Eukaryota</taxon>
        <taxon>Metazoa</taxon>
        <taxon>Ecdysozoa</taxon>
        <taxon>Arthropoda</taxon>
        <taxon>Hexapoda</taxon>
        <taxon>Insecta</taxon>
        <taxon>Pterygota</taxon>
        <taxon>Neoptera</taxon>
        <taxon>Endopterygota</taxon>
        <taxon>Diptera</taxon>
        <taxon>Brachycera</taxon>
        <taxon>Muscomorpha</taxon>
        <taxon>Ephydroidea</taxon>
        <taxon>Drosophilidae</taxon>
        <taxon>Drosophila</taxon>
        <taxon>Sophophora</taxon>
    </lineage>
</organism>
<feature type="compositionally biased region" description="Polar residues" evidence="1">
    <location>
        <begin position="45"/>
        <end position="55"/>
    </location>
</feature>
<feature type="compositionally biased region" description="Basic and acidic residues" evidence="1">
    <location>
        <begin position="193"/>
        <end position="215"/>
    </location>
</feature>
<dbReference type="KEGG" id="dpo:4803777"/>
<evidence type="ECO:0000313" key="2">
    <source>
        <dbReference type="Proteomes" id="UP000001819"/>
    </source>
</evidence>
<feature type="compositionally biased region" description="Basic and acidic residues" evidence="1">
    <location>
        <begin position="227"/>
        <end position="237"/>
    </location>
</feature>
<gene>
    <name evidence="3" type="primary">Panx</name>
</gene>
<reference evidence="3" key="2">
    <citation type="submission" date="2025-08" db="UniProtKB">
        <authorList>
            <consortium name="RefSeq"/>
        </authorList>
    </citation>
    <scope>IDENTIFICATION</scope>
    <source>
        <strain evidence="3">MV-25-SWS-2005</strain>
        <tissue evidence="3">Whole body</tissue>
    </source>
</reference>
<evidence type="ECO:0000313" key="3">
    <source>
        <dbReference type="RefSeq" id="XP_001360439.2"/>
    </source>
</evidence>
<feature type="compositionally biased region" description="Polar residues" evidence="1">
    <location>
        <begin position="81"/>
        <end position="90"/>
    </location>
</feature>
<dbReference type="Proteomes" id="UP000001819">
    <property type="component" value="Chromosome 3"/>
</dbReference>
<feature type="region of interest" description="Disordered" evidence="1">
    <location>
        <begin position="155"/>
        <end position="372"/>
    </location>
</feature>
<feature type="compositionally biased region" description="Basic and acidic residues" evidence="1">
    <location>
        <begin position="245"/>
        <end position="266"/>
    </location>
</feature>
<dbReference type="AlphaFoldDB" id="A0A6I8UT17"/>
<dbReference type="InParanoid" id="A0A6I8UT17"/>
<keyword evidence="2" id="KW-1185">Reference proteome</keyword>
<feature type="region of interest" description="Disordered" evidence="1">
    <location>
        <begin position="425"/>
        <end position="448"/>
    </location>
</feature>
<feature type="compositionally biased region" description="Basic and acidic residues" evidence="1">
    <location>
        <begin position="67"/>
        <end position="80"/>
    </location>
</feature>
<protein>
    <submittedName>
        <fullName evidence="3">Protein panoramix</fullName>
    </submittedName>
</protein>
<sequence length="670" mass="77766">MNETEVKVEIKAEDNAKLGENETTPLRRLEENDETPLRTVGIPHSPNTTDFSTGFSGHGWESDNDDVEIRSFPRTPRSELTKPNSPTNATEEPEEPLVKAQPEAPVVMAEPEVPVVNTEPTAAESDAATVAAIIDELFDGLRESGIIHKLELDEYGLSDIPSGFSNREEINNMDLEPPQPATPDSTDNLEELEACREATQKALEELDQFKEESDKRKKKKRKHRRGKSEESVAEKRTQSNSPVDDNQKENKRTSRDNKRISEEHQRDRRRHHEHNPRDDRRHHEHNPRDDRRHHDDSHTYNRHRHEDKPRDKRPREDNHSGRHYEDNERESKRLREDYQSEKRRHQEHKQIDIKRLREDNQTEVEGKRDPRVRVTLNGLPRVATIKQESTPAVDSDSELEWIYVRDDERHIKVVNLEKLCQQEQNEAVAEAANPEPSPQKLTKREKGDLAESRAKQVLELFERKKLEDQEEEFLMVDTIHKVPKSESFMSKEAFENPSPICNNYNVVYEFNSAPGTRIDLAKWGLEALPDSTRDLLRILAYDVDHLKQAQLKAQPNQRILKLKQEQLFNSPFSEPEEFDSAALYMNASTQTDFRPHTHSVGTQAKLEGQLRGAFWQEPDFDMTFLTTPQTNVMFSLQELCRTLPSPAHAFRLYQALLPALVNRREFRSQK</sequence>
<name>A0A6I8UT17_DROPS</name>
<dbReference type="FunCoup" id="A0A6I8UT17">
    <property type="interactions" value="202"/>
</dbReference>
<proteinExistence type="predicted"/>
<dbReference type="RefSeq" id="XP_001360439.2">
    <property type="nucleotide sequence ID" value="XM_001360402.3"/>
</dbReference>
<feature type="compositionally biased region" description="Basic and acidic residues" evidence="1">
    <location>
        <begin position="275"/>
        <end position="341"/>
    </location>
</feature>
<accession>A0A6I8UT17</accession>
<reference evidence="2" key="1">
    <citation type="submission" date="2024-06" db="UniProtKB">
        <authorList>
            <consortium name="RefSeq"/>
        </authorList>
    </citation>
    <scope>NUCLEOTIDE SEQUENCE [LARGE SCALE GENOMIC DNA]</scope>
    <source>
        <strain evidence="2">MV2-25</strain>
    </source>
</reference>
<feature type="region of interest" description="Disordered" evidence="1">
    <location>
        <begin position="1"/>
        <end position="106"/>
    </location>
</feature>
<feature type="compositionally biased region" description="Low complexity" evidence="1">
    <location>
        <begin position="425"/>
        <end position="434"/>
    </location>
</feature>